<protein>
    <submittedName>
        <fullName evidence="1">Uncharacterized protein</fullName>
    </submittedName>
</protein>
<gene>
    <name evidence="1" type="ORF">PHMEG_00030489</name>
</gene>
<reference evidence="2" key="1">
    <citation type="submission" date="2017-03" db="EMBL/GenBank/DDBJ databases">
        <title>Phytopthora megakarya and P. palmivora, two closely related causual agents of cacao black pod achieved similar genome size and gene model numbers by different mechanisms.</title>
        <authorList>
            <person name="Ali S."/>
            <person name="Shao J."/>
            <person name="Larry D.J."/>
            <person name="Kronmiller B."/>
            <person name="Shen D."/>
            <person name="Strem M.D."/>
            <person name="Melnick R.L."/>
            <person name="Guiltinan M.J."/>
            <person name="Tyler B.M."/>
            <person name="Meinhardt L.W."/>
            <person name="Bailey B.A."/>
        </authorList>
    </citation>
    <scope>NUCLEOTIDE SEQUENCE [LARGE SCALE GENOMIC DNA]</scope>
    <source>
        <strain evidence="2">zdho120</strain>
    </source>
</reference>
<organism evidence="1 2">
    <name type="scientific">Phytophthora megakarya</name>
    <dbReference type="NCBI Taxonomy" id="4795"/>
    <lineage>
        <taxon>Eukaryota</taxon>
        <taxon>Sar</taxon>
        <taxon>Stramenopiles</taxon>
        <taxon>Oomycota</taxon>
        <taxon>Peronosporomycetes</taxon>
        <taxon>Peronosporales</taxon>
        <taxon>Peronosporaceae</taxon>
        <taxon>Phytophthora</taxon>
    </lineage>
</organism>
<name>A0A225V1T8_9STRA</name>
<dbReference type="OrthoDB" id="159411at2759"/>
<keyword evidence="2" id="KW-1185">Reference proteome</keyword>
<comment type="caution">
    <text evidence="1">The sequence shown here is derived from an EMBL/GenBank/DDBJ whole genome shotgun (WGS) entry which is preliminary data.</text>
</comment>
<dbReference type="EMBL" id="NBNE01009171">
    <property type="protein sequence ID" value="OWY98686.1"/>
    <property type="molecule type" value="Genomic_DNA"/>
</dbReference>
<evidence type="ECO:0000313" key="1">
    <source>
        <dbReference type="EMBL" id="OWY98686.1"/>
    </source>
</evidence>
<sequence>MMATIESADTVDAVTEFTLLKLYNHLGHLPYDTVEQLADAPGSGVTLTSCVGLNCLAYAQCKQHKAIQSKKDTGENAHIDKIGGVGPMTPRHRHGNHYMIHFVDHISNYVRAFLTKNKVEATKKFE</sequence>
<dbReference type="AlphaFoldDB" id="A0A225V1T8"/>
<proteinExistence type="predicted"/>
<dbReference type="Proteomes" id="UP000198211">
    <property type="component" value="Unassembled WGS sequence"/>
</dbReference>
<evidence type="ECO:0000313" key="2">
    <source>
        <dbReference type="Proteomes" id="UP000198211"/>
    </source>
</evidence>
<accession>A0A225V1T8</accession>